<name>A0ACC7LMT8_9FLAO</name>
<dbReference type="Proteomes" id="UP001595191">
    <property type="component" value="Unassembled WGS sequence"/>
</dbReference>
<protein>
    <submittedName>
        <fullName evidence="1">tRNA modification GTPase</fullName>
    </submittedName>
</protein>
<gene>
    <name evidence="1" type="ORF">ACEZ3G_15670</name>
</gene>
<accession>A0ACC7LMT8</accession>
<evidence type="ECO:0000313" key="2">
    <source>
        <dbReference type="Proteomes" id="UP001595191"/>
    </source>
</evidence>
<reference evidence="1" key="1">
    <citation type="submission" date="2024-09" db="EMBL/GenBank/DDBJ databases">
        <authorList>
            <person name="Liu J."/>
        </authorList>
    </citation>
    <scope>NUCLEOTIDE SEQUENCE</scope>
    <source>
        <strain evidence="1">NBU2967</strain>
    </source>
</reference>
<organism evidence="1 2">
    <name type="scientific">Meishania litoralis</name>
    <dbReference type="NCBI Taxonomy" id="3434685"/>
    <lineage>
        <taxon>Bacteria</taxon>
        <taxon>Pseudomonadati</taxon>
        <taxon>Bacteroidota</taxon>
        <taxon>Flavobacteriia</taxon>
        <taxon>Flavobacteriales</taxon>
        <taxon>Flavobacteriaceae</taxon>
        <taxon>Meishania</taxon>
    </lineage>
</organism>
<sequence>MKGFLLFTFLFIFGVFGHSQISYEKGYFIDNLDRKTECLIRNLGWKNNPKVFEYKLTEDGEVLEKTLHYVKELGIYNKVKYNRFVVDIDRSGSLLSNMDTERRAKYTEEELFLRVLVEGEASLYMFDDGNLRRFFYTVGQSEIEQLVYKSYKSTDYKIKENNKYKNQLWEDLKCSAIQMSDIKLLNYSKNELVRTFVKFNECKKAVFTNYNEKQSNNNFHLTIRPGIKTAALTLDNGVNNNRDAQFDAKTGMRIGLEAEYVMPFNGGKWAIILEPTYQYYEAEKQLERYYVKANYKSMELPIGIRHYMFLSKGSKLFLNGSFVLDFPSKNSFFDYDTVSDVDMRYSPNLALGLGYKSNDKISIEIRFYSNRDVTKHWQTSKSTYKAFSIIAGYSFF</sequence>
<evidence type="ECO:0000313" key="1">
    <source>
        <dbReference type="EMBL" id="MFH6604924.1"/>
    </source>
</evidence>
<proteinExistence type="predicted"/>
<keyword evidence="2" id="KW-1185">Reference proteome</keyword>
<comment type="caution">
    <text evidence="1">The sequence shown here is derived from an EMBL/GenBank/DDBJ whole genome shotgun (WGS) entry which is preliminary data.</text>
</comment>
<dbReference type="EMBL" id="JBHFPV010000005">
    <property type="protein sequence ID" value="MFH6604924.1"/>
    <property type="molecule type" value="Genomic_DNA"/>
</dbReference>